<evidence type="ECO:0000256" key="2">
    <source>
        <dbReference type="ARBA" id="ARBA00022475"/>
    </source>
</evidence>
<dbReference type="InterPro" id="IPR025857">
    <property type="entry name" value="MacB_PCD"/>
</dbReference>
<feature type="transmembrane region" description="Helical" evidence="7">
    <location>
        <begin position="362"/>
        <end position="386"/>
    </location>
</feature>
<feature type="transmembrane region" description="Helical" evidence="7">
    <location>
        <begin position="427"/>
        <end position="453"/>
    </location>
</feature>
<feature type="transmembrane region" description="Helical" evidence="7">
    <location>
        <begin position="312"/>
        <end position="342"/>
    </location>
</feature>
<dbReference type="Proteomes" id="UP000377595">
    <property type="component" value="Unassembled WGS sequence"/>
</dbReference>
<evidence type="ECO:0000313" key="11">
    <source>
        <dbReference type="Proteomes" id="UP000377595"/>
    </source>
</evidence>
<accession>A0A5M3XTS2</accession>
<keyword evidence="11" id="KW-1185">Reference proteome</keyword>
<evidence type="ECO:0000259" key="8">
    <source>
        <dbReference type="Pfam" id="PF02687"/>
    </source>
</evidence>
<feature type="transmembrane region" description="Helical" evidence="7">
    <location>
        <begin position="662"/>
        <end position="687"/>
    </location>
</feature>
<feature type="transmembrane region" description="Helical" evidence="7">
    <location>
        <begin position="708"/>
        <end position="733"/>
    </location>
</feature>
<dbReference type="GO" id="GO:0005886">
    <property type="term" value="C:plasma membrane"/>
    <property type="evidence" value="ECO:0007669"/>
    <property type="project" value="UniProtKB-SubCell"/>
</dbReference>
<dbReference type="PANTHER" id="PTHR30572">
    <property type="entry name" value="MEMBRANE COMPONENT OF TRANSPORTER-RELATED"/>
    <property type="match status" value="1"/>
</dbReference>
<feature type="domain" description="MacB-like periplasmic core" evidence="9">
    <location>
        <begin position="436"/>
        <end position="632"/>
    </location>
</feature>
<feature type="domain" description="ABC3 transporter permease C-terminal" evidence="8">
    <location>
        <begin position="666"/>
        <end position="779"/>
    </location>
</feature>
<dbReference type="GO" id="GO:0022857">
    <property type="term" value="F:transmembrane transporter activity"/>
    <property type="evidence" value="ECO:0007669"/>
    <property type="project" value="TreeGrafter"/>
</dbReference>
<gene>
    <name evidence="10" type="ORF">Aple_057800</name>
</gene>
<evidence type="ECO:0000256" key="6">
    <source>
        <dbReference type="ARBA" id="ARBA00038076"/>
    </source>
</evidence>
<comment type="subcellular location">
    <subcellularLocation>
        <location evidence="1">Cell membrane</location>
        <topology evidence="1">Multi-pass membrane protein</topology>
    </subcellularLocation>
</comment>
<sequence length="792" mass="81316">MAIVVAPTWRAHVALIVLIACALATVLAAAAGARRGASAQERLRIDALPADILVQSQIPDFDWDRVRAMPGVAAVAPLAVSALTVQGVQLWWDSAPPAGAEIWRSIERPVVLAGRLPDPARADEVVVLPRFVEIYGKGVGDTVVIQLSTPEEVDLVGDSAGSPGGHGPKIVARIVGVIRSPYFVDPSGGRGTLLPSPGLFLTYEENFMGVDRRGGFTIALVRLTDGEAGLPAFREAFAALTDRPVVKIDSLAEIRRDANRLLGYEATVLIALGLAALAAAALIVAQFTARLTGAAIPELQRLRASGLTPGQAVIAAALGPALAGVLGAALGVAGAAAASPWMPIGSAAAYEPRPGFDLDWAVLLPGLLGVPVVITLGATGYGWILLGAARSPRRGTPSVIATLAGRQGWPVPIQTGLRFALERGKGLGTLPIGSALTGTVAGVLGVLAAFTFAAGVHDAATNPARYGQTHQLIVFLGFNGQGAPADRVIPALARDPDVAGVEDRPMSPAVSGPLTFAVYGYIPGDHPIPAGELRAGRLPTTDREVVLAARTADALGVGVGDRVPLTGSLGTRDFTVTGVGFVPEGPANNYAEGALTTGDGFRALFASYEIDTLDVTLRAGSDAAAATTRLARAASAATGGARLGVVPFFEPRQLIEIKGIPALPAVLGGLLALLALAATGHTLRAAVRRRRQEVAVLRALGMTPAQSRWIVLTQATVLALVGLIAGVPLGLALGRVLWRTVAESAPMLYAPPTPVGTLLLIAPAALLAAAALAVWPARTAARIRVANVLRAE</sequence>
<evidence type="ECO:0000259" key="9">
    <source>
        <dbReference type="Pfam" id="PF12704"/>
    </source>
</evidence>
<feature type="transmembrane region" description="Helical" evidence="7">
    <location>
        <begin position="753"/>
        <end position="775"/>
    </location>
</feature>
<dbReference type="PANTHER" id="PTHR30572:SF4">
    <property type="entry name" value="ABC TRANSPORTER PERMEASE YTRF"/>
    <property type="match status" value="1"/>
</dbReference>
<name>A0A5M3XTS2_9ACTN</name>
<evidence type="ECO:0000256" key="4">
    <source>
        <dbReference type="ARBA" id="ARBA00022989"/>
    </source>
</evidence>
<proteinExistence type="inferred from homology"/>
<evidence type="ECO:0000256" key="1">
    <source>
        <dbReference type="ARBA" id="ARBA00004651"/>
    </source>
</evidence>
<feature type="transmembrane region" description="Helical" evidence="7">
    <location>
        <begin position="268"/>
        <end position="291"/>
    </location>
</feature>
<dbReference type="Pfam" id="PF02687">
    <property type="entry name" value="FtsX"/>
    <property type="match status" value="1"/>
</dbReference>
<keyword evidence="2" id="KW-1003">Cell membrane</keyword>
<dbReference type="InterPro" id="IPR050250">
    <property type="entry name" value="Macrolide_Exporter_MacB"/>
</dbReference>
<dbReference type="AlphaFoldDB" id="A0A5M3XTS2"/>
<comment type="similarity">
    <text evidence="6">Belongs to the ABC-4 integral membrane protein family.</text>
</comment>
<keyword evidence="3 7" id="KW-0812">Transmembrane</keyword>
<dbReference type="Pfam" id="PF12704">
    <property type="entry name" value="MacB_PCD"/>
    <property type="match status" value="1"/>
</dbReference>
<keyword evidence="5 7" id="KW-0472">Membrane</keyword>
<dbReference type="InterPro" id="IPR003838">
    <property type="entry name" value="ABC3_permease_C"/>
</dbReference>
<evidence type="ECO:0000256" key="5">
    <source>
        <dbReference type="ARBA" id="ARBA00023136"/>
    </source>
</evidence>
<comment type="caution">
    <text evidence="10">The sequence shown here is derived from an EMBL/GenBank/DDBJ whole genome shotgun (WGS) entry which is preliminary data.</text>
</comment>
<evidence type="ECO:0000256" key="3">
    <source>
        <dbReference type="ARBA" id="ARBA00022692"/>
    </source>
</evidence>
<keyword evidence="4 7" id="KW-1133">Transmembrane helix</keyword>
<evidence type="ECO:0000313" key="10">
    <source>
        <dbReference type="EMBL" id="GES22881.1"/>
    </source>
</evidence>
<dbReference type="EMBL" id="BLAF01000035">
    <property type="protein sequence ID" value="GES22881.1"/>
    <property type="molecule type" value="Genomic_DNA"/>
</dbReference>
<organism evidence="10 11">
    <name type="scientific">Acrocarpospora pleiomorpha</name>
    <dbReference type="NCBI Taxonomy" id="90975"/>
    <lineage>
        <taxon>Bacteria</taxon>
        <taxon>Bacillati</taxon>
        <taxon>Actinomycetota</taxon>
        <taxon>Actinomycetes</taxon>
        <taxon>Streptosporangiales</taxon>
        <taxon>Streptosporangiaceae</taxon>
        <taxon>Acrocarpospora</taxon>
    </lineage>
</organism>
<reference evidence="10 11" key="1">
    <citation type="submission" date="2019-10" db="EMBL/GenBank/DDBJ databases">
        <title>Whole genome shotgun sequence of Acrocarpospora pleiomorpha NBRC 16267.</title>
        <authorList>
            <person name="Ichikawa N."/>
            <person name="Kimura A."/>
            <person name="Kitahashi Y."/>
            <person name="Komaki H."/>
            <person name="Oguchi A."/>
        </authorList>
    </citation>
    <scope>NUCLEOTIDE SEQUENCE [LARGE SCALE GENOMIC DNA]</scope>
    <source>
        <strain evidence="10 11">NBRC 16267</strain>
    </source>
</reference>
<evidence type="ECO:0000256" key="7">
    <source>
        <dbReference type="SAM" id="Phobius"/>
    </source>
</evidence>
<protein>
    <submittedName>
        <fullName evidence="10">Uncharacterized protein</fullName>
    </submittedName>
</protein>